<gene>
    <name evidence="2" type="ORF">RHS01_09799</name>
</gene>
<name>A0A8H7I837_9AGAM</name>
<proteinExistence type="predicted"/>
<evidence type="ECO:0000313" key="3">
    <source>
        <dbReference type="Proteomes" id="UP000614334"/>
    </source>
</evidence>
<feature type="region of interest" description="Disordered" evidence="1">
    <location>
        <begin position="61"/>
        <end position="180"/>
    </location>
</feature>
<evidence type="ECO:0000256" key="1">
    <source>
        <dbReference type="SAM" id="MobiDB-lite"/>
    </source>
</evidence>
<dbReference type="Proteomes" id="UP000614334">
    <property type="component" value="Unassembled WGS sequence"/>
</dbReference>
<dbReference type="AlphaFoldDB" id="A0A8H7I837"/>
<comment type="caution">
    <text evidence="2">The sequence shown here is derived from an EMBL/GenBank/DDBJ whole genome shotgun (WGS) entry which is preliminary data.</text>
</comment>
<feature type="compositionally biased region" description="Low complexity" evidence="1">
    <location>
        <begin position="71"/>
        <end position="94"/>
    </location>
</feature>
<organism evidence="2 3">
    <name type="scientific">Rhizoctonia solani</name>
    <dbReference type="NCBI Taxonomy" id="456999"/>
    <lineage>
        <taxon>Eukaryota</taxon>
        <taxon>Fungi</taxon>
        <taxon>Dikarya</taxon>
        <taxon>Basidiomycota</taxon>
        <taxon>Agaricomycotina</taxon>
        <taxon>Agaricomycetes</taxon>
        <taxon>Cantharellales</taxon>
        <taxon>Ceratobasidiaceae</taxon>
        <taxon>Rhizoctonia</taxon>
    </lineage>
</organism>
<accession>A0A8H7I837</accession>
<reference evidence="2" key="1">
    <citation type="submission" date="2020-09" db="EMBL/GenBank/DDBJ databases">
        <title>Comparative genome analyses of four rice-infecting Rhizoctonia solani isolates reveal extensive enrichment of homogalacturonan modification genes.</title>
        <authorList>
            <person name="Lee D.-Y."/>
            <person name="Jeon J."/>
            <person name="Kim K.-T."/>
            <person name="Cheong K."/>
            <person name="Song H."/>
            <person name="Choi G."/>
            <person name="Ko J."/>
            <person name="Opiyo S.O."/>
            <person name="Zuo S."/>
            <person name="Madhav S."/>
            <person name="Lee Y.-H."/>
            <person name="Wang G.-L."/>
        </authorList>
    </citation>
    <scope>NUCLEOTIDE SEQUENCE</scope>
    <source>
        <strain evidence="2">AG1-IA B2</strain>
    </source>
</reference>
<feature type="compositionally biased region" description="Low complexity" evidence="1">
    <location>
        <begin position="225"/>
        <end position="238"/>
    </location>
</feature>
<sequence>MATVLHSWLNEAQESSRYDSVAAKYGLVVDTPSGMSQTGQNALRFLRSLSEHSPTFFEDQARLLSPPTPGLLASSPIPTTTSPPSSVLATPVVPMSGPQRVQPRRQPSASSRAHLRDFDEALFSLDMPPTDDPLFVPNPNHQSSPPPSPAASTSLPCPAAHTPAPGPRAPRRLLLPPPPDPSPACLGLGLSPWDKHPAHYYQGYASPPLAFSSPQTPDAAFAYTPSTRSPSPHSSLPPARVRTRVLGDGDP</sequence>
<evidence type="ECO:0000313" key="2">
    <source>
        <dbReference type="EMBL" id="KAF8749755.1"/>
    </source>
</evidence>
<feature type="compositionally biased region" description="Low complexity" evidence="1">
    <location>
        <begin position="150"/>
        <end position="163"/>
    </location>
</feature>
<feature type="region of interest" description="Disordered" evidence="1">
    <location>
        <begin position="207"/>
        <end position="251"/>
    </location>
</feature>
<dbReference type="EMBL" id="JACYCF010000025">
    <property type="protein sequence ID" value="KAF8749755.1"/>
    <property type="molecule type" value="Genomic_DNA"/>
</dbReference>
<protein>
    <submittedName>
        <fullName evidence="2">Uncharacterized protein</fullName>
    </submittedName>
</protein>